<evidence type="ECO:0000313" key="1">
    <source>
        <dbReference type="EMBL" id="XCO00008.1"/>
    </source>
</evidence>
<accession>A0AAU8MJJ1</accession>
<reference evidence="1" key="1">
    <citation type="submission" date="2024-06" db="EMBL/GenBank/DDBJ databases">
        <title>Intestivirid acquisition increases across infancy in a wild primate population.</title>
        <authorList>
            <person name="Schneider-Creas I.A."/>
            <person name="Moya I.L."/>
            <person name="Chiou K.L."/>
            <person name="Baniel A."/>
            <person name="Azanaw Haile A."/>
            <person name="Kebede F."/>
            <person name="Abebe B."/>
            <person name="Snyder-Mackler N."/>
            <person name="Varsani A."/>
        </authorList>
    </citation>
    <scope>NUCLEOTIDE SEQUENCE</scope>
    <source>
        <strain evidence="1">Int_RNL_2017_0055_MCB</strain>
    </source>
</reference>
<evidence type="ECO:0008006" key="2">
    <source>
        <dbReference type="Google" id="ProtNLM"/>
    </source>
</evidence>
<dbReference type="EMBL" id="PP965494">
    <property type="protein sequence ID" value="XCO00008.1"/>
    <property type="molecule type" value="Genomic_DNA"/>
</dbReference>
<proteinExistence type="predicted"/>
<protein>
    <recommendedName>
        <fullName evidence="2">Uracil-DNA glycosylase</fullName>
    </recommendedName>
</protein>
<name>A0AAU8MJJ1_9CAUD</name>
<dbReference type="SUPFAM" id="SSF52141">
    <property type="entry name" value="Uracil-DNA glycosylase-like"/>
    <property type="match status" value="1"/>
</dbReference>
<organism evidence="1">
    <name type="scientific">Geladintestivirus 4</name>
    <dbReference type="NCBI Taxonomy" id="3233136"/>
    <lineage>
        <taxon>Viruses</taxon>
        <taxon>Duplodnaviria</taxon>
        <taxon>Heunggongvirae</taxon>
        <taxon>Uroviricota</taxon>
        <taxon>Caudoviricetes</taxon>
        <taxon>Crassvirales</taxon>
    </lineage>
</organism>
<dbReference type="Gene3D" id="3.40.470.10">
    <property type="entry name" value="Uracil-DNA glycosylase-like domain"/>
    <property type="match status" value="1"/>
</dbReference>
<dbReference type="InterPro" id="IPR036895">
    <property type="entry name" value="Uracil-DNA_glycosylase-like_sf"/>
</dbReference>
<sequence length="192" mass="21630">MIVTPKLCEDCALGMFNTKCKCLKGVGNPMSGKLIVVPDVDYNAYKNKGMSFSKYVEIIQDILIPFTGGIEQLDVFIVPLIRCNPVEKCPITINIATRCMQHTFAEVNHYNIHKIMLLGNAAAYLGFGSSANTKDIIYQMGNYCYSTAYSPFVKFKDDIKYKELCNRLGKWYSADKTNNYNGMKIIKVINDS</sequence>